<dbReference type="SUPFAM" id="SSF54593">
    <property type="entry name" value="Glyoxalase/Bleomycin resistance protein/Dihydroxybiphenyl dioxygenase"/>
    <property type="match status" value="1"/>
</dbReference>
<dbReference type="GO" id="GO:0004364">
    <property type="term" value="F:glutathione transferase activity"/>
    <property type="evidence" value="ECO:0007669"/>
    <property type="project" value="UniProtKB-EC"/>
</dbReference>
<dbReference type="OrthoDB" id="4265398at2"/>
<gene>
    <name evidence="4" type="primary">fosA</name>
    <name evidence="3" type="synonym">fos</name>
    <name evidence="4" type="ORF">NCTC11801_02712</name>
    <name evidence="3" type="ORF">QDQ51_01275</name>
</gene>
<dbReference type="NCBIfam" id="NF000496">
    <property type="entry name" value="Fos_GSH"/>
    <property type="match status" value="1"/>
</dbReference>
<dbReference type="InterPro" id="IPR004360">
    <property type="entry name" value="Glyas_Fos-R_dOase_dom"/>
</dbReference>
<dbReference type="EMBL" id="JARVQW010000001">
    <property type="protein sequence ID" value="MDH2304049.1"/>
    <property type="molecule type" value="Genomic_DNA"/>
</dbReference>
<evidence type="ECO:0000313" key="5">
    <source>
        <dbReference type="Proteomes" id="UP000254208"/>
    </source>
</evidence>
<evidence type="ECO:0000313" key="3">
    <source>
        <dbReference type="EMBL" id="MDH2304049.1"/>
    </source>
</evidence>
<organism evidence="4 5">
    <name type="scientific">Providencia rettgeri</name>
    <dbReference type="NCBI Taxonomy" id="587"/>
    <lineage>
        <taxon>Bacteria</taxon>
        <taxon>Pseudomonadati</taxon>
        <taxon>Pseudomonadota</taxon>
        <taxon>Gammaproteobacteria</taxon>
        <taxon>Enterobacterales</taxon>
        <taxon>Morganellaceae</taxon>
        <taxon>Providencia</taxon>
    </lineage>
</organism>
<keyword evidence="1" id="KW-0479">Metal-binding</keyword>
<dbReference type="PANTHER" id="PTHR36113:SF6">
    <property type="entry name" value="FOSFOMYCIN RESISTANCE PROTEIN FOSX"/>
    <property type="match status" value="1"/>
</dbReference>
<dbReference type="PANTHER" id="PTHR36113">
    <property type="entry name" value="LYASE, PUTATIVE-RELATED-RELATED"/>
    <property type="match status" value="1"/>
</dbReference>
<evidence type="ECO:0000259" key="2">
    <source>
        <dbReference type="PROSITE" id="PS51819"/>
    </source>
</evidence>
<dbReference type="InterPro" id="IPR029068">
    <property type="entry name" value="Glyas_Bleomycin-R_OHBP_Dase"/>
</dbReference>
<dbReference type="Gene3D" id="3.10.180.10">
    <property type="entry name" value="2,3-Dihydroxybiphenyl 1,2-Dioxygenase, domain 1"/>
    <property type="match status" value="1"/>
</dbReference>
<feature type="domain" description="VOC" evidence="2">
    <location>
        <begin position="4"/>
        <end position="117"/>
    </location>
</feature>
<dbReference type="RefSeq" id="WP_109911244.1">
    <property type="nucleotide sequence ID" value="NZ_ABEXOA020000131.1"/>
</dbReference>
<sequence length="137" mass="15831">MLNGINHLTLAVTDLDKSISFYQSLLGMKLHASWKKGAYISCGDLWLCLSLDTTRQFLSPEKTDYTHYAFNVDAKDFLIVVDRLMQANVIVWKENKSEGDSFYFLDPDGHKLELHVGGLLQRLKSCQEKPYEEMKFY</sequence>
<evidence type="ECO:0000313" key="4">
    <source>
        <dbReference type="EMBL" id="SUC31750.1"/>
    </source>
</evidence>
<dbReference type="Proteomes" id="UP000254208">
    <property type="component" value="Unassembled WGS sequence"/>
</dbReference>
<dbReference type="GO" id="GO:0046872">
    <property type="term" value="F:metal ion binding"/>
    <property type="evidence" value="ECO:0007669"/>
    <property type="project" value="UniProtKB-KW"/>
</dbReference>
<proteinExistence type="predicted"/>
<accession>A0A1B8SWS9</accession>
<keyword evidence="4" id="KW-0808">Transferase</keyword>
<name>A0A1B8SWS9_PRORE</name>
<reference evidence="4 5" key="1">
    <citation type="submission" date="2018-06" db="EMBL/GenBank/DDBJ databases">
        <authorList>
            <consortium name="Pathogen Informatics"/>
            <person name="Doyle S."/>
        </authorList>
    </citation>
    <scope>NUCLEOTIDE SEQUENCE [LARGE SCALE GENOMIC DNA]</scope>
    <source>
        <strain evidence="4 5">NCTC11801</strain>
    </source>
</reference>
<protein>
    <submittedName>
        <fullName evidence="3">Fosfomycin resistance glutathione transferase</fullName>
    </submittedName>
    <submittedName>
        <fullName evidence="4">Glutathione transferase fosA</fullName>
        <ecNumber evidence="3 4">2.5.1.18</ecNumber>
    </submittedName>
</protein>
<dbReference type="InterPro" id="IPR037523">
    <property type="entry name" value="VOC_core"/>
</dbReference>
<reference evidence="3" key="2">
    <citation type="submission" date="2023-04" db="EMBL/GenBank/DDBJ databases">
        <authorList>
            <person name="Li W."/>
        </authorList>
    </citation>
    <scope>NUCLEOTIDE SEQUENCE</scope>
    <source>
        <strain evidence="3">QITACRE101</strain>
    </source>
</reference>
<dbReference type="GeneID" id="93673538"/>
<dbReference type="Proteomes" id="UP001162044">
    <property type="component" value="Unassembled WGS sequence"/>
</dbReference>
<dbReference type="EMBL" id="UGTZ01000001">
    <property type="protein sequence ID" value="SUC31750.1"/>
    <property type="molecule type" value="Genomic_DNA"/>
</dbReference>
<reference evidence="3" key="3">
    <citation type="submission" date="2023-10" db="EMBL/GenBank/DDBJ databases">
        <title>Analysis of Resistance Genes of Carbapenem-resistant Providencia rettgeri.</title>
        <authorList>
            <person name="Liu M."/>
        </authorList>
    </citation>
    <scope>NUCLEOTIDE SEQUENCE</scope>
    <source>
        <strain evidence="3">QITACRE101</strain>
    </source>
</reference>
<evidence type="ECO:0000256" key="1">
    <source>
        <dbReference type="ARBA" id="ARBA00022723"/>
    </source>
</evidence>
<dbReference type="CDD" id="cd07244">
    <property type="entry name" value="FosA"/>
    <property type="match status" value="1"/>
</dbReference>
<dbReference type="PROSITE" id="PS51819">
    <property type="entry name" value="VOC"/>
    <property type="match status" value="1"/>
</dbReference>
<dbReference type="InterPro" id="IPR051332">
    <property type="entry name" value="Fosfomycin_Res_Enzymes"/>
</dbReference>
<dbReference type="Pfam" id="PF00903">
    <property type="entry name" value="Glyoxalase"/>
    <property type="match status" value="1"/>
</dbReference>
<dbReference type="AlphaFoldDB" id="A0A1B8SWS9"/>
<dbReference type="EC" id="2.5.1.18" evidence="3 4"/>